<keyword evidence="2" id="KW-1185">Reference proteome</keyword>
<reference evidence="2" key="1">
    <citation type="submission" date="2021-05" db="EMBL/GenBank/DDBJ databases">
        <title>Direct Submission.</title>
        <authorList>
            <person name="Li K."/>
            <person name="Gao J."/>
        </authorList>
    </citation>
    <scope>NUCLEOTIDE SEQUENCE [LARGE SCALE GENOMIC DNA]</scope>
    <source>
        <strain evidence="2">HDS12</strain>
    </source>
</reference>
<evidence type="ECO:0000313" key="2">
    <source>
        <dbReference type="Proteomes" id="UP000678016"/>
    </source>
</evidence>
<accession>A0ABX8BY45</accession>
<dbReference type="Proteomes" id="UP000678016">
    <property type="component" value="Chromosome"/>
</dbReference>
<organism evidence="1 2">
    <name type="scientific">Nocardiopsis akebiae</name>
    <dbReference type="NCBI Taxonomy" id="2831968"/>
    <lineage>
        <taxon>Bacteria</taxon>
        <taxon>Bacillati</taxon>
        <taxon>Actinomycetota</taxon>
        <taxon>Actinomycetes</taxon>
        <taxon>Streptosporangiales</taxon>
        <taxon>Nocardiopsidaceae</taxon>
        <taxon>Nocardiopsis</taxon>
    </lineage>
</organism>
<gene>
    <name evidence="1" type="ORF">KGD83_17090</name>
</gene>
<dbReference type="RefSeq" id="WP_212640147.1">
    <property type="nucleotide sequence ID" value="NZ_CP074132.1"/>
</dbReference>
<protein>
    <submittedName>
        <fullName evidence="1">Uncharacterized protein</fullName>
    </submittedName>
</protein>
<sequence length="411" mass="43408">MGNSEWARAPIGMDAGRWTTWDGCRRVLAVACTVADAQRLMDPVATVASDPRVQVVFTAAPDQVFGAGLAAWLARAGVVAVPWQQAVNTRFDLALAASASRVLDRVHAPVVLFAHGVGFNKLTPAHPGGRGALGRTTYGLGREGLVRDGRLVAERIALAHDDEALRLASACPEAVGGARVVGDAAADRILASLERRPWCRSQLGLGPDDVWVVAASTWGRSSLLGSRRPLLERLVVDAVSAACRVGLLVHPNVWAAHGDWQVHQWLGPLIAQGLEVVPVDAEWASALAAADAVVGDHGSTTVYATLTGRPVLVADDGRADVDTASPMGQVLRTLPAVRGEAPLVGRALGSVGEAEREALRAVAARITSHPGRFAQRTRTVLYEVLGLDEPDILPAARPLRPLGWDMRGWAA</sequence>
<proteinExistence type="predicted"/>
<dbReference type="EMBL" id="CP074132">
    <property type="protein sequence ID" value="QUX27061.1"/>
    <property type="molecule type" value="Genomic_DNA"/>
</dbReference>
<dbReference type="SUPFAM" id="SSF53756">
    <property type="entry name" value="UDP-Glycosyltransferase/glycogen phosphorylase"/>
    <property type="match status" value="1"/>
</dbReference>
<evidence type="ECO:0000313" key="1">
    <source>
        <dbReference type="EMBL" id="QUX27061.1"/>
    </source>
</evidence>
<name>A0ABX8BY45_9ACTN</name>